<dbReference type="OrthoDB" id="1118003at2"/>
<evidence type="ECO:0000313" key="5">
    <source>
        <dbReference type="Proteomes" id="UP000319040"/>
    </source>
</evidence>
<sequence>MKQLSLTIAFFLGVLSSTLAQPLTFGQQSIGISIGIPSMYDHAYTKQSPAISALYEYGISDKIGIGYIGVGGLLSLAGGEYNAPILSQSVSYKLSQTLIGPRAAYHFDMVDLTGNKDWQNLDVYSGAFLGLKFESAKYTEPNTSKKLKNNNTKLVTDLFAGIRYAFTPHIGAFGEIGFGVSYLSVGVSFRF</sequence>
<evidence type="ECO:0000256" key="1">
    <source>
        <dbReference type="ARBA" id="ARBA00022729"/>
    </source>
</evidence>
<proteinExistence type="predicted"/>
<feature type="signal peptide" evidence="2">
    <location>
        <begin position="1"/>
        <end position="20"/>
    </location>
</feature>
<name>A0A521AG74_SACCC</name>
<accession>A0A521AG74</accession>
<dbReference type="EMBL" id="FXTB01000001">
    <property type="protein sequence ID" value="SMO33801.1"/>
    <property type="molecule type" value="Genomic_DNA"/>
</dbReference>
<dbReference type="RefSeq" id="WP_142531544.1">
    <property type="nucleotide sequence ID" value="NZ_FXTB01000001.1"/>
</dbReference>
<evidence type="ECO:0000259" key="3">
    <source>
        <dbReference type="Pfam" id="PF13505"/>
    </source>
</evidence>
<dbReference type="SUPFAM" id="SSF56925">
    <property type="entry name" value="OMPA-like"/>
    <property type="match status" value="1"/>
</dbReference>
<organism evidence="4 5">
    <name type="scientific">Saccharicrinis carchari</name>
    <dbReference type="NCBI Taxonomy" id="1168039"/>
    <lineage>
        <taxon>Bacteria</taxon>
        <taxon>Pseudomonadati</taxon>
        <taxon>Bacteroidota</taxon>
        <taxon>Bacteroidia</taxon>
        <taxon>Marinilabiliales</taxon>
        <taxon>Marinilabiliaceae</taxon>
        <taxon>Saccharicrinis</taxon>
    </lineage>
</organism>
<feature type="chain" id="PRO_5021852576" evidence="2">
    <location>
        <begin position="21"/>
        <end position="191"/>
    </location>
</feature>
<dbReference type="Pfam" id="PF13505">
    <property type="entry name" value="OMP_b-brl"/>
    <property type="match status" value="1"/>
</dbReference>
<keyword evidence="5" id="KW-1185">Reference proteome</keyword>
<gene>
    <name evidence="4" type="ORF">SAMN06265379_101126</name>
</gene>
<dbReference type="InterPro" id="IPR027385">
    <property type="entry name" value="Beta-barrel_OMP"/>
</dbReference>
<dbReference type="AlphaFoldDB" id="A0A521AG74"/>
<evidence type="ECO:0000256" key="2">
    <source>
        <dbReference type="SAM" id="SignalP"/>
    </source>
</evidence>
<dbReference type="InterPro" id="IPR011250">
    <property type="entry name" value="OMP/PagP_B-barrel"/>
</dbReference>
<feature type="domain" description="Outer membrane protein beta-barrel" evidence="3">
    <location>
        <begin position="11"/>
        <end position="177"/>
    </location>
</feature>
<evidence type="ECO:0000313" key="4">
    <source>
        <dbReference type="EMBL" id="SMO33801.1"/>
    </source>
</evidence>
<reference evidence="4 5" key="1">
    <citation type="submission" date="2017-05" db="EMBL/GenBank/DDBJ databases">
        <authorList>
            <person name="Varghese N."/>
            <person name="Submissions S."/>
        </authorList>
    </citation>
    <scope>NUCLEOTIDE SEQUENCE [LARGE SCALE GENOMIC DNA]</scope>
    <source>
        <strain evidence="4 5">DSM 27040</strain>
    </source>
</reference>
<dbReference type="Proteomes" id="UP000319040">
    <property type="component" value="Unassembled WGS sequence"/>
</dbReference>
<keyword evidence="1 2" id="KW-0732">Signal</keyword>
<protein>
    <submittedName>
        <fullName evidence="4">Outer membrane protein beta-barrel domain-containing protein</fullName>
    </submittedName>
</protein>